<organism evidence="6 7">
    <name type="scientific">Haloactinospora alba</name>
    <dbReference type="NCBI Taxonomy" id="405555"/>
    <lineage>
        <taxon>Bacteria</taxon>
        <taxon>Bacillati</taxon>
        <taxon>Actinomycetota</taxon>
        <taxon>Actinomycetes</taxon>
        <taxon>Streptosporangiales</taxon>
        <taxon>Nocardiopsidaceae</taxon>
        <taxon>Haloactinospora</taxon>
    </lineage>
</organism>
<accession>A0A543NNE6</accession>
<sequence length="290" mass="30933">MRTFLVLARTGSFTEAAAELRVVQSTVSDQIRTLERELDLRLFDRLPRGTRLTDAGREVVAHARELLDSQRRLFDAARQDGAVAGEVTVGATESTCAYRLPGVVAALSQRHPDVHVHLSPAGTSAALAGVSRADAGLDAALVLEEAPATDHTLRPLGREPVELVAAPGHPAATGHHTWRDLADHSHFLLEEGCSYTDRVARELLAASPARPRIARFGSIEAARSCVEAGLGLSVLPRVAVAAHLAEGSLCRVTGPALPDVPLYLVTNRRRWPSPAVTTVVEAITEAAASW</sequence>
<evidence type="ECO:0000256" key="4">
    <source>
        <dbReference type="ARBA" id="ARBA00023163"/>
    </source>
</evidence>
<dbReference type="InterPro" id="IPR036388">
    <property type="entry name" value="WH-like_DNA-bd_sf"/>
</dbReference>
<name>A0A543NNE6_9ACTN</name>
<dbReference type="CDD" id="cd05466">
    <property type="entry name" value="PBP2_LTTR_substrate"/>
    <property type="match status" value="1"/>
</dbReference>
<dbReference type="SUPFAM" id="SSF46785">
    <property type="entry name" value="Winged helix' DNA-binding domain"/>
    <property type="match status" value="1"/>
</dbReference>
<dbReference type="GO" id="GO:0003700">
    <property type="term" value="F:DNA-binding transcription factor activity"/>
    <property type="evidence" value="ECO:0007669"/>
    <property type="project" value="InterPro"/>
</dbReference>
<dbReference type="EMBL" id="VFQC01000001">
    <property type="protein sequence ID" value="TQN33361.1"/>
    <property type="molecule type" value="Genomic_DNA"/>
</dbReference>
<dbReference type="InterPro" id="IPR005119">
    <property type="entry name" value="LysR_subst-bd"/>
</dbReference>
<keyword evidence="4" id="KW-0804">Transcription</keyword>
<evidence type="ECO:0000256" key="2">
    <source>
        <dbReference type="ARBA" id="ARBA00023015"/>
    </source>
</evidence>
<dbReference type="PRINTS" id="PR00039">
    <property type="entry name" value="HTHLYSR"/>
</dbReference>
<dbReference type="InterPro" id="IPR036390">
    <property type="entry name" value="WH_DNA-bd_sf"/>
</dbReference>
<dbReference type="Pfam" id="PF00126">
    <property type="entry name" value="HTH_1"/>
    <property type="match status" value="1"/>
</dbReference>
<proteinExistence type="inferred from homology"/>
<dbReference type="Gene3D" id="3.40.190.10">
    <property type="entry name" value="Periplasmic binding protein-like II"/>
    <property type="match status" value="2"/>
</dbReference>
<dbReference type="Pfam" id="PF03466">
    <property type="entry name" value="LysR_substrate"/>
    <property type="match status" value="1"/>
</dbReference>
<evidence type="ECO:0000313" key="6">
    <source>
        <dbReference type="EMBL" id="TQN33361.1"/>
    </source>
</evidence>
<dbReference type="PANTHER" id="PTHR30126:SF39">
    <property type="entry name" value="HTH-TYPE TRANSCRIPTIONAL REGULATOR CYSL"/>
    <property type="match status" value="1"/>
</dbReference>
<evidence type="ECO:0000313" key="7">
    <source>
        <dbReference type="Proteomes" id="UP000317422"/>
    </source>
</evidence>
<dbReference type="Proteomes" id="UP000317422">
    <property type="component" value="Unassembled WGS sequence"/>
</dbReference>
<evidence type="ECO:0000259" key="5">
    <source>
        <dbReference type="PROSITE" id="PS50931"/>
    </source>
</evidence>
<dbReference type="SUPFAM" id="SSF53850">
    <property type="entry name" value="Periplasmic binding protein-like II"/>
    <property type="match status" value="1"/>
</dbReference>
<reference evidence="6 7" key="1">
    <citation type="submission" date="2019-06" db="EMBL/GenBank/DDBJ databases">
        <title>Sequencing the genomes of 1000 actinobacteria strains.</title>
        <authorList>
            <person name="Klenk H.-P."/>
        </authorList>
    </citation>
    <scope>NUCLEOTIDE SEQUENCE [LARGE SCALE GENOMIC DNA]</scope>
    <source>
        <strain evidence="6 7">DSM 45015</strain>
    </source>
</reference>
<dbReference type="Gene3D" id="1.10.10.10">
    <property type="entry name" value="Winged helix-like DNA-binding domain superfamily/Winged helix DNA-binding domain"/>
    <property type="match status" value="1"/>
</dbReference>
<feature type="domain" description="HTH lysR-type" evidence="5">
    <location>
        <begin position="1"/>
        <end position="53"/>
    </location>
</feature>
<dbReference type="PANTHER" id="PTHR30126">
    <property type="entry name" value="HTH-TYPE TRANSCRIPTIONAL REGULATOR"/>
    <property type="match status" value="1"/>
</dbReference>
<keyword evidence="3 6" id="KW-0238">DNA-binding</keyword>
<gene>
    <name evidence="6" type="ORF">FHX37_3376</name>
</gene>
<comment type="caution">
    <text evidence="6">The sequence shown here is derived from an EMBL/GenBank/DDBJ whole genome shotgun (WGS) entry which is preliminary data.</text>
</comment>
<keyword evidence="7" id="KW-1185">Reference proteome</keyword>
<keyword evidence="2" id="KW-0805">Transcription regulation</keyword>
<dbReference type="InterPro" id="IPR000847">
    <property type="entry name" value="LysR_HTH_N"/>
</dbReference>
<dbReference type="AlphaFoldDB" id="A0A543NNE6"/>
<protein>
    <submittedName>
        <fullName evidence="6">DNA-binding transcriptional LysR family regulator</fullName>
    </submittedName>
</protein>
<dbReference type="GO" id="GO:0000976">
    <property type="term" value="F:transcription cis-regulatory region binding"/>
    <property type="evidence" value="ECO:0007669"/>
    <property type="project" value="TreeGrafter"/>
</dbReference>
<evidence type="ECO:0000256" key="1">
    <source>
        <dbReference type="ARBA" id="ARBA00009437"/>
    </source>
</evidence>
<comment type="similarity">
    <text evidence="1">Belongs to the LysR transcriptional regulatory family.</text>
</comment>
<dbReference type="FunFam" id="1.10.10.10:FF:000001">
    <property type="entry name" value="LysR family transcriptional regulator"/>
    <property type="match status" value="1"/>
</dbReference>
<dbReference type="PROSITE" id="PS50931">
    <property type="entry name" value="HTH_LYSR"/>
    <property type="match status" value="1"/>
</dbReference>
<evidence type="ECO:0000256" key="3">
    <source>
        <dbReference type="ARBA" id="ARBA00023125"/>
    </source>
</evidence>